<dbReference type="Proteomes" id="UP000319255">
    <property type="component" value="Unassembled WGS sequence"/>
</dbReference>
<dbReference type="OrthoDB" id="3296441at2"/>
<evidence type="ECO:0000256" key="5">
    <source>
        <dbReference type="ARBA" id="ARBA00023136"/>
    </source>
</evidence>
<gene>
    <name evidence="7" type="ORF">FJM51_01125</name>
</gene>
<dbReference type="RefSeq" id="WP_140452258.1">
    <property type="nucleotide sequence ID" value="NZ_VFRP01000001.1"/>
</dbReference>
<proteinExistence type="predicted"/>
<keyword evidence="5 6" id="KW-0472">Membrane</keyword>
<dbReference type="PANTHER" id="PTHR33545:SF5">
    <property type="entry name" value="UPF0750 MEMBRANE PROTEIN YITT"/>
    <property type="match status" value="1"/>
</dbReference>
<accession>A0A501WYI7</accession>
<comment type="caution">
    <text evidence="7">The sequence shown here is derived from an EMBL/GenBank/DDBJ whole genome shotgun (WGS) entry which is preliminary data.</text>
</comment>
<sequence length="203" mass="21487">MGAPDPVRRHSALDDAQGLFIGTAVVALGLAILQSTGLVTGQIAGLALLVATWTGLPFGPVFFALNLPFYWLAIRRLGWSFTLKTFACVGGLTLLSIARPHLITFGHVQPLAGAVIAGICMGLGLLGVFRHGASLGGVGVVAFYLQDRFGFRAGWTQLLVDAVVFALALLTLPAASVLWSLCGAVAMNLVIMINHRRDWYVAM</sequence>
<dbReference type="GO" id="GO:0005886">
    <property type="term" value="C:plasma membrane"/>
    <property type="evidence" value="ECO:0007669"/>
    <property type="project" value="UniProtKB-SubCell"/>
</dbReference>
<keyword evidence="3 6" id="KW-0812">Transmembrane</keyword>
<dbReference type="EMBL" id="VFRP01000001">
    <property type="protein sequence ID" value="TPE53680.1"/>
    <property type="molecule type" value="Genomic_DNA"/>
</dbReference>
<feature type="transmembrane region" description="Helical" evidence="6">
    <location>
        <begin position="77"/>
        <end position="98"/>
    </location>
</feature>
<evidence type="ECO:0000256" key="4">
    <source>
        <dbReference type="ARBA" id="ARBA00022989"/>
    </source>
</evidence>
<evidence type="ECO:0000256" key="1">
    <source>
        <dbReference type="ARBA" id="ARBA00004651"/>
    </source>
</evidence>
<dbReference type="AlphaFoldDB" id="A0A501WYI7"/>
<reference evidence="7 8" key="1">
    <citation type="submission" date="2019-06" db="EMBL/GenBank/DDBJ databases">
        <title>A novel bacterium of genus Amaricoccus, isolated from marine sediment.</title>
        <authorList>
            <person name="Huang H."/>
            <person name="Mo K."/>
            <person name="Hu Y."/>
        </authorList>
    </citation>
    <scope>NUCLEOTIDE SEQUENCE [LARGE SCALE GENOMIC DNA]</scope>
    <source>
        <strain evidence="7 8">HB172011</strain>
    </source>
</reference>
<comment type="subcellular location">
    <subcellularLocation>
        <location evidence="1">Cell membrane</location>
        <topology evidence="1">Multi-pass membrane protein</topology>
    </subcellularLocation>
</comment>
<evidence type="ECO:0000256" key="3">
    <source>
        <dbReference type="ARBA" id="ARBA00022692"/>
    </source>
</evidence>
<keyword evidence="8" id="KW-1185">Reference proteome</keyword>
<dbReference type="PANTHER" id="PTHR33545">
    <property type="entry name" value="UPF0750 MEMBRANE PROTEIN YITT-RELATED"/>
    <property type="match status" value="1"/>
</dbReference>
<evidence type="ECO:0000256" key="2">
    <source>
        <dbReference type="ARBA" id="ARBA00022475"/>
    </source>
</evidence>
<protein>
    <submittedName>
        <fullName evidence="7">YitT family protein</fullName>
    </submittedName>
</protein>
<keyword evidence="2" id="KW-1003">Cell membrane</keyword>
<dbReference type="Pfam" id="PF02588">
    <property type="entry name" value="YitT_membrane"/>
    <property type="match status" value="1"/>
</dbReference>
<feature type="transmembrane region" description="Helical" evidence="6">
    <location>
        <begin position="18"/>
        <end position="37"/>
    </location>
</feature>
<organism evidence="7 8">
    <name type="scientific">Amaricoccus solimangrovi</name>
    <dbReference type="NCBI Taxonomy" id="2589815"/>
    <lineage>
        <taxon>Bacteria</taxon>
        <taxon>Pseudomonadati</taxon>
        <taxon>Pseudomonadota</taxon>
        <taxon>Alphaproteobacteria</taxon>
        <taxon>Rhodobacterales</taxon>
        <taxon>Paracoccaceae</taxon>
        <taxon>Amaricoccus</taxon>
    </lineage>
</organism>
<keyword evidence="4 6" id="KW-1133">Transmembrane helix</keyword>
<dbReference type="InterPro" id="IPR003740">
    <property type="entry name" value="YitT"/>
</dbReference>
<evidence type="ECO:0000313" key="8">
    <source>
        <dbReference type="Proteomes" id="UP000319255"/>
    </source>
</evidence>
<evidence type="ECO:0000313" key="7">
    <source>
        <dbReference type="EMBL" id="TPE53680.1"/>
    </source>
</evidence>
<feature type="transmembrane region" description="Helical" evidence="6">
    <location>
        <begin position="110"/>
        <end position="129"/>
    </location>
</feature>
<evidence type="ECO:0000256" key="6">
    <source>
        <dbReference type="SAM" id="Phobius"/>
    </source>
</evidence>
<dbReference type="InterPro" id="IPR051461">
    <property type="entry name" value="UPF0750_membrane"/>
</dbReference>
<name>A0A501WYI7_9RHOB</name>
<feature type="transmembrane region" description="Helical" evidence="6">
    <location>
        <begin position="43"/>
        <end position="65"/>
    </location>
</feature>